<evidence type="ECO:0000256" key="3">
    <source>
        <dbReference type="RuleBase" id="RU000363"/>
    </source>
</evidence>
<comment type="similarity">
    <text evidence="1 3">Belongs to the short-chain dehydrogenases/reductases (SDR) family.</text>
</comment>
<dbReference type="GO" id="GO:0016491">
    <property type="term" value="F:oxidoreductase activity"/>
    <property type="evidence" value="ECO:0007669"/>
    <property type="project" value="UniProtKB-KW"/>
</dbReference>
<dbReference type="PROSITE" id="PS00061">
    <property type="entry name" value="ADH_SHORT"/>
    <property type="match status" value="1"/>
</dbReference>
<name>A0A0G1GIR8_9BACT</name>
<dbReference type="Pfam" id="PF00106">
    <property type="entry name" value="adh_short"/>
    <property type="match status" value="1"/>
</dbReference>
<sequence>MERTILITGTNSGIGLETAKTFLLGGYFVFAGVRDLDRGNNLLSFAREKSKLNQLNLVGLDVNSEASVNEAVSQIKSKTKALDVVVNNAGFGVIGALEDVSTEELKSQFETNFFGVHRVTRAILPLFKTQKQGILVNISSMAGKITFPFWGAYTASKFALESYTESLRMELGQWGIRVYLVEPGLIESNFHGTGLKLPKEWKNSTSGYKSLYEKYARSPTAMAFGGRSNPQVVANKIWQLVKTKPGKFRHPVGKFAKLATFARWLLPDEVFLPLISKFR</sequence>
<evidence type="ECO:0000313" key="4">
    <source>
        <dbReference type="EMBL" id="KKT34435.1"/>
    </source>
</evidence>
<evidence type="ECO:0000256" key="1">
    <source>
        <dbReference type="ARBA" id="ARBA00006484"/>
    </source>
</evidence>
<dbReference type="SUPFAM" id="SSF51735">
    <property type="entry name" value="NAD(P)-binding Rossmann-fold domains"/>
    <property type="match status" value="1"/>
</dbReference>
<protein>
    <recommendedName>
        <fullName evidence="6">Short chain dehydrogenase</fullName>
    </recommendedName>
</protein>
<evidence type="ECO:0000256" key="2">
    <source>
        <dbReference type="ARBA" id="ARBA00023002"/>
    </source>
</evidence>
<gene>
    <name evidence="4" type="ORF">UW22_C0075G0003</name>
</gene>
<dbReference type="Gene3D" id="3.40.50.720">
    <property type="entry name" value="NAD(P)-binding Rossmann-like Domain"/>
    <property type="match status" value="1"/>
</dbReference>
<accession>A0A0G1GIR8</accession>
<reference evidence="4 5" key="1">
    <citation type="journal article" date="2015" name="Nature">
        <title>rRNA introns, odd ribosomes, and small enigmatic genomes across a large radiation of phyla.</title>
        <authorList>
            <person name="Brown C.T."/>
            <person name="Hug L.A."/>
            <person name="Thomas B.C."/>
            <person name="Sharon I."/>
            <person name="Castelle C.J."/>
            <person name="Singh A."/>
            <person name="Wilkins M.J."/>
            <person name="Williams K.H."/>
            <person name="Banfield J.F."/>
        </authorList>
    </citation>
    <scope>NUCLEOTIDE SEQUENCE [LARGE SCALE GENOMIC DNA]</scope>
</reference>
<dbReference type="AlphaFoldDB" id="A0A0G1GIR8"/>
<dbReference type="PANTHER" id="PTHR43976:SF16">
    <property type="entry name" value="SHORT-CHAIN DEHYDROGENASE_REDUCTASE FAMILY PROTEIN"/>
    <property type="match status" value="1"/>
</dbReference>
<dbReference type="PRINTS" id="PR00080">
    <property type="entry name" value="SDRFAMILY"/>
</dbReference>
<dbReference type="InterPro" id="IPR051911">
    <property type="entry name" value="SDR_oxidoreductase"/>
</dbReference>
<comment type="caution">
    <text evidence="4">The sequence shown here is derived from an EMBL/GenBank/DDBJ whole genome shotgun (WGS) entry which is preliminary data.</text>
</comment>
<proteinExistence type="inferred from homology"/>
<dbReference type="PRINTS" id="PR00081">
    <property type="entry name" value="GDHRDH"/>
</dbReference>
<evidence type="ECO:0000313" key="5">
    <source>
        <dbReference type="Proteomes" id="UP000034617"/>
    </source>
</evidence>
<dbReference type="Proteomes" id="UP000034617">
    <property type="component" value="Unassembled WGS sequence"/>
</dbReference>
<dbReference type="PANTHER" id="PTHR43976">
    <property type="entry name" value="SHORT CHAIN DEHYDROGENASE"/>
    <property type="match status" value="1"/>
</dbReference>
<keyword evidence="2" id="KW-0560">Oxidoreductase</keyword>
<organism evidence="4 5">
    <name type="scientific">Candidatus Gottesmanbacteria bacterium GW2011_GWB1_44_11c</name>
    <dbReference type="NCBI Taxonomy" id="1618447"/>
    <lineage>
        <taxon>Bacteria</taxon>
        <taxon>Candidatus Gottesmaniibacteriota</taxon>
    </lineage>
</organism>
<dbReference type="InterPro" id="IPR002347">
    <property type="entry name" value="SDR_fam"/>
</dbReference>
<evidence type="ECO:0008006" key="6">
    <source>
        <dbReference type="Google" id="ProtNLM"/>
    </source>
</evidence>
<dbReference type="InterPro" id="IPR020904">
    <property type="entry name" value="Sc_DH/Rdtase_CS"/>
</dbReference>
<dbReference type="CDD" id="cd05374">
    <property type="entry name" value="17beta-HSD-like_SDR_c"/>
    <property type="match status" value="1"/>
</dbReference>
<dbReference type="InterPro" id="IPR036291">
    <property type="entry name" value="NAD(P)-bd_dom_sf"/>
</dbReference>
<dbReference type="EMBL" id="LCHM01000075">
    <property type="protein sequence ID" value="KKT34435.1"/>
    <property type="molecule type" value="Genomic_DNA"/>
</dbReference>